<evidence type="ECO:0000259" key="1">
    <source>
        <dbReference type="Pfam" id="PF04073"/>
    </source>
</evidence>
<accession>A0A1C4ZQX8</accession>
<proteinExistence type="predicted"/>
<dbReference type="Proteomes" id="UP000198242">
    <property type="component" value="Chromosome I"/>
</dbReference>
<dbReference type="InterPro" id="IPR036754">
    <property type="entry name" value="YbaK/aa-tRNA-synt-asso_dom_sf"/>
</dbReference>
<organism evidence="2 3">
    <name type="scientific">Micromonospora viridifaciens</name>
    <dbReference type="NCBI Taxonomy" id="1881"/>
    <lineage>
        <taxon>Bacteria</taxon>
        <taxon>Bacillati</taxon>
        <taxon>Actinomycetota</taxon>
        <taxon>Actinomycetes</taxon>
        <taxon>Micromonosporales</taxon>
        <taxon>Micromonosporaceae</taxon>
        <taxon>Micromonospora</taxon>
    </lineage>
</organism>
<dbReference type="SUPFAM" id="SSF55826">
    <property type="entry name" value="YbaK/ProRS associated domain"/>
    <property type="match status" value="1"/>
</dbReference>
<evidence type="ECO:0000313" key="2">
    <source>
        <dbReference type="EMBL" id="SCF35292.1"/>
    </source>
</evidence>
<name>A0A1C4ZQX8_MICVI</name>
<sequence>MVNRMIHTLCAHEITLRLLRQVGRPSMMAVPGPPVGRRVTVAGMPSPAITALDAAGLPYRVIRHGPVRSLAEAARARGVAVPDVVKTIVVRRGADDHLFVLTPGDRVISWPKLRALLGVARMSMPDAEAARAATGYERGTITPFGSTTAWPVVADERLRGREITLGAGQHDVAVAVDADAAIAALGATVADVTDPEPVR</sequence>
<protein>
    <submittedName>
        <fullName evidence="2">Cys-tRNA(Pro) deacylase, prolyl-tRNA editing enzyme YbaK/EbsC</fullName>
    </submittedName>
</protein>
<dbReference type="PANTHER" id="PTHR30411:SF1">
    <property type="entry name" value="CYTOPLASMIC PROTEIN"/>
    <property type="match status" value="1"/>
</dbReference>
<dbReference type="Gene3D" id="3.90.960.10">
    <property type="entry name" value="YbaK/aminoacyl-tRNA synthetase-associated domain"/>
    <property type="match status" value="1"/>
</dbReference>
<reference evidence="3" key="1">
    <citation type="submission" date="2016-06" db="EMBL/GenBank/DDBJ databases">
        <authorList>
            <person name="Varghese N."/>
            <person name="Submissions Spin"/>
        </authorList>
    </citation>
    <scope>NUCLEOTIDE SEQUENCE [LARGE SCALE GENOMIC DNA]</scope>
    <source>
        <strain evidence="3">DSM 43909</strain>
    </source>
</reference>
<dbReference type="Pfam" id="PF04073">
    <property type="entry name" value="tRNA_edit"/>
    <property type="match status" value="1"/>
</dbReference>
<dbReference type="EMBL" id="LT607411">
    <property type="protein sequence ID" value="SCF35292.1"/>
    <property type="molecule type" value="Genomic_DNA"/>
</dbReference>
<dbReference type="CDD" id="cd04332">
    <property type="entry name" value="YbaK_like"/>
    <property type="match status" value="1"/>
</dbReference>
<dbReference type="PANTHER" id="PTHR30411">
    <property type="entry name" value="CYTOPLASMIC PROTEIN"/>
    <property type="match status" value="1"/>
</dbReference>
<dbReference type="InterPro" id="IPR007214">
    <property type="entry name" value="YbaK/aa-tRNA-synth-assoc-dom"/>
</dbReference>
<keyword evidence="3" id="KW-1185">Reference proteome</keyword>
<dbReference type="GO" id="GO:0002161">
    <property type="term" value="F:aminoacyl-tRNA deacylase activity"/>
    <property type="evidence" value="ECO:0007669"/>
    <property type="project" value="InterPro"/>
</dbReference>
<evidence type="ECO:0000313" key="3">
    <source>
        <dbReference type="Proteomes" id="UP000198242"/>
    </source>
</evidence>
<gene>
    <name evidence="2" type="ORF">GA0074695_5957</name>
</gene>
<dbReference type="AlphaFoldDB" id="A0A1C4ZQX8"/>
<feature type="domain" description="YbaK/aminoacyl-tRNA synthetase-associated" evidence="1">
    <location>
        <begin position="64"/>
        <end position="178"/>
    </location>
</feature>